<reference evidence="8" key="1">
    <citation type="submission" date="2021-01" db="EMBL/GenBank/DDBJ databases">
        <authorList>
            <person name="Kaushik A."/>
        </authorList>
    </citation>
    <scope>NUCLEOTIDE SEQUENCE</scope>
    <source>
        <strain evidence="8">AG2-2IIIB</strain>
    </source>
</reference>
<evidence type="ECO:0000256" key="2">
    <source>
        <dbReference type="ARBA" id="ARBA00022723"/>
    </source>
</evidence>
<comment type="caution">
    <text evidence="8">The sequence shown here is derived from an EMBL/GenBank/DDBJ whole genome shotgun (WGS) entry which is preliminary data.</text>
</comment>
<dbReference type="GO" id="GO:0006351">
    <property type="term" value="P:DNA-templated transcription"/>
    <property type="evidence" value="ECO:0007669"/>
    <property type="project" value="InterPro"/>
</dbReference>
<name>A0A8H3CJ60_9AGAM</name>
<protein>
    <recommendedName>
        <fullName evidence="7">Xylanolytic transcriptional activator regulatory domain-containing protein</fullName>
    </recommendedName>
</protein>
<feature type="domain" description="Xylanolytic transcriptional activator regulatory" evidence="7">
    <location>
        <begin position="227"/>
        <end position="320"/>
    </location>
</feature>
<dbReference type="CDD" id="cd12148">
    <property type="entry name" value="fungal_TF_MHR"/>
    <property type="match status" value="1"/>
</dbReference>
<dbReference type="GO" id="GO:0008270">
    <property type="term" value="F:zinc ion binding"/>
    <property type="evidence" value="ECO:0007669"/>
    <property type="project" value="InterPro"/>
</dbReference>
<evidence type="ECO:0000259" key="7">
    <source>
        <dbReference type="SMART" id="SM00906"/>
    </source>
</evidence>
<dbReference type="GO" id="GO:0000981">
    <property type="term" value="F:DNA-binding transcription factor activity, RNA polymerase II-specific"/>
    <property type="evidence" value="ECO:0007669"/>
    <property type="project" value="InterPro"/>
</dbReference>
<dbReference type="GO" id="GO:0003677">
    <property type="term" value="F:DNA binding"/>
    <property type="evidence" value="ECO:0007669"/>
    <property type="project" value="InterPro"/>
</dbReference>
<dbReference type="PANTHER" id="PTHR47338:SF29">
    <property type="entry name" value="ZN(2)-C6 FUNGAL-TYPE DOMAIN-CONTAINING PROTEIN"/>
    <property type="match status" value="1"/>
</dbReference>
<evidence type="ECO:0000256" key="5">
    <source>
        <dbReference type="ARBA" id="ARBA00023242"/>
    </source>
</evidence>
<dbReference type="InterPro" id="IPR050815">
    <property type="entry name" value="TF_fung"/>
</dbReference>
<accession>A0A8H3CJ60</accession>
<dbReference type="SMART" id="SM00906">
    <property type="entry name" value="Fungal_trans"/>
    <property type="match status" value="1"/>
</dbReference>
<evidence type="ECO:0000313" key="8">
    <source>
        <dbReference type="EMBL" id="CAE6487981.1"/>
    </source>
</evidence>
<dbReference type="Pfam" id="PF04082">
    <property type="entry name" value="Fungal_trans"/>
    <property type="match status" value="1"/>
</dbReference>
<feature type="compositionally biased region" description="Polar residues" evidence="6">
    <location>
        <begin position="41"/>
        <end position="53"/>
    </location>
</feature>
<keyword evidence="5" id="KW-0539">Nucleus</keyword>
<keyword evidence="4" id="KW-0804">Transcription</keyword>
<comment type="subcellular location">
    <subcellularLocation>
        <location evidence="1">Nucleus</location>
    </subcellularLocation>
</comment>
<evidence type="ECO:0000256" key="3">
    <source>
        <dbReference type="ARBA" id="ARBA00023015"/>
    </source>
</evidence>
<sequence>TGHKCEYQDPPLVSKMKSLQDQIKHIEARIAELEKRPEKSSAPSRTSGFSHNEANLEFDTLLPLSTYQASPPTSVPDDPVYEAPDPSSYLTPGTSIGLNMLMPRGPSNLSVPGEASRKLLNMFMQQKVASGFELHTGRVIRSFQPGSSEPLVPALYYAMLLLGCHFISEPSLKFWENTLYERTKLEIEANIAKAYSNDRSTYNSLYHLQAMVLLGQWFYFKCRLLEGYVYMTRAMQIAVALGIHELDSRSYSHYIVTNQKPPRRGIERWSPRNPIELGEAINLWWACLARDFIGTILNGLPPSISLEEIKTVWPVSLSEFENLSGSRLYSDNYSVGSLFDPEYFHVVTNILQDTANSIIAKATILICTAGKLDTERISGLDVTEEWWAQFKECDRAIQSFAQSARKAYAGRGIEDVVNISLCHTAVDCATIQLHGPLADYELDVRAQGGSRGLSDNPLEGYSHTRCIEACRSMALAIAYIEGIDISYMQMFLGILWSSAARVLANQIPRLRQNGYVQQACEMEQYFRTMVKNVEKLVLAYPVLAPQAEHLRTLLP</sequence>
<keyword evidence="2" id="KW-0479">Metal-binding</keyword>
<dbReference type="InterPro" id="IPR007219">
    <property type="entry name" value="XnlR_reg_dom"/>
</dbReference>
<evidence type="ECO:0000256" key="6">
    <source>
        <dbReference type="SAM" id="MobiDB-lite"/>
    </source>
</evidence>
<dbReference type="AlphaFoldDB" id="A0A8H3CJ60"/>
<feature type="non-terminal residue" evidence="8">
    <location>
        <position position="1"/>
    </location>
</feature>
<proteinExistence type="predicted"/>
<dbReference type="PANTHER" id="PTHR47338">
    <property type="entry name" value="ZN(II)2CYS6 TRANSCRIPTION FACTOR (EUROFUNG)-RELATED"/>
    <property type="match status" value="1"/>
</dbReference>
<dbReference type="GO" id="GO:0005634">
    <property type="term" value="C:nucleus"/>
    <property type="evidence" value="ECO:0007669"/>
    <property type="project" value="UniProtKB-SubCell"/>
</dbReference>
<evidence type="ECO:0000313" key="9">
    <source>
        <dbReference type="Proteomes" id="UP000663843"/>
    </source>
</evidence>
<dbReference type="Proteomes" id="UP000663843">
    <property type="component" value="Unassembled WGS sequence"/>
</dbReference>
<evidence type="ECO:0000256" key="1">
    <source>
        <dbReference type="ARBA" id="ARBA00004123"/>
    </source>
</evidence>
<evidence type="ECO:0000256" key="4">
    <source>
        <dbReference type="ARBA" id="ARBA00023163"/>
    </source>
</evidence>
<keyword evidence="3" id="KW-0805">Transcription regulation</keyword>
<gene>
    <name evidence="8" type="ORF">RDB_LOCUS125870</name>
</gene>
<feature type="region of interest" description="Disordered" evidence="6">
    <location>
        <begin position="32"/>
        <end position="53"/>
    </location>
</feature>
<dbReference type="EMBL" id="CAJMWT010004299">
    <property type="protein sequence ID" value="CAE6487981.1"/>
    <property type="molecule type" value="Genomic_DNA"/>
</dbReference>
<organism evidence="8 9">
    <name type="scientific">Rhizoctonia solani</name>
    <dbReference type="NCBI Taxonomy" id="456999"/>
    <lineage>
        <taxon>Eukaryota</taxon>
        <taxon>Fungi</taxon>
        <taxon>Dikarya</taxon>
        <taxon>Basidiomycota</taxon>
        <taxon>Agaricomycotina</taxon>
        <taxon>Agaricomycetes</taxon>
        <taxon>Cantharellales</taxon>
        <taxon>Ceratobasidiaceae</taxon>
        <taxon>Rhizoctonia</taxon>
    </lineage>
</organism>